<feature type="transmembrane region" description="Helical" evidence="8">
    <location>
        <begin position="307"/>
        <end position="325"/>
    </location>
</feature>
<feature type="transmembrane region" description="Helical" evidence="8">
    <location>
        <begin position="381"/>
        <end position="399"/>
    </location>
</feature>
<evidence type="ECO:0000256" key="8">
    <source>
        <dbReference type="SAM" id="Phobius"/>
    </source>
</evidence>
<organism evidence="9">
    <name type="scientific">uncultured Nocardioidaceae bacterium</name>
    <dbReference type="NCBI Taxonomy" id="253824"/>
    <lineage>
        <taxon>Bacteria</taxon>
        <taxon>Bacillati</taxon>
        <taxon>Actinomycetota</taxon>
        <taxon>Actinomycetes</taxon>
        <taxon>Propionibacteriales</taxon>
        <taxon>Nocardioidaceae</taxon>
        <taxon>environmental samples</taxon>
    </lineage>
</organism>
<accession>A0A6J4LHZ4</accession>
<evidence type="ECO:0000256" key="3">
    <source>
        <dbReference type="ARBA" id="ARBA00022679"/>
    </source>
</evidence>
<feature type="transmembrane region" description="Helical" evidence="8">
    <location>
        <begin position="246"/>
        <end position="267"/>
    </location>
</feature>
<dbReference type="PIRSF" id="PIRSF010361">
    <property type="entry name" value="UCP010361"/>
    <property type="match status" value="1"/>
</dbReference>
<keyword evidence="2" id="KW-1003">Cell membrane</keyword>
<dbReference type="InterPro" id="IPR018584">
    <property type="entry name" value="GT87"/>
</dbReference>
<feature type="transmembrane region" description="Helical" evidence="8">
    <location>
        <begin position="405"/>
        <end position="426"/>
    </location>
</feature>
<proteinExistence type="inferred from homology"/>
<dbReference type="Pfam" id="PF09594">
    <property type="entry name" value="GT87"/>
    <property type="match status" value="1"/>
</dbReference>
<evidence type="ECO:0000256" key="7">
    <source>
        <dbReference type="ARBA" id="ARBA00024033"/>
    </source>
</evidence>
<gene>
    <name evidence="9" type="ORF">AVDCRST_MAG36-1043</name>
</gene>
<evidence type="ECO:0000256" key="1">
    <source>
        <dbReference type="ARBA" id="ARBA00004651"/>
    </source>
</evidence>
<protein>
    <submittedName>
        <fullName evidence="9">Transmembrane protein</fullName>
    </submittedName>
</protein>
<evidence type="ECO:0000256" key="6">
    <source>
        <dbReference type="ARBA" id="ARBA00023136"/>
    </source>
</evidence>
<keyword evidence="3" id="KW-0808">Transferase</keyword>
<dbReference type="AlphaFoldDB" id="A0A6J4LHZ4"/>
<feature type="transmembrane region" description="Helical" evidence="8">
    <location>
        <begin position="337"/>
        <end position="360"/>
    </location>
</feature>
<keyword evidence="6 8" id="KW-0472">Membrane</keyword>
<dbReference type="InterPro" id="IPR016570">
    <property type="entry name" value="UCP010361"/>
</dbReference>
<evidence type="ECO:0000256" key="4">
    <source>
        <dbReference type="ARBA" id="ARBA00022692"/>
    </source>
</evidence>
<dbReference type="GO" id="GO:0016758">
    <property type="term" value="F:hexosyltransferase activity"/>
    <property type="evidence" value="ECO:0007669"/>
    <property type="project" value="InterPro"/>
</dbReference>
<reference evidence="9" key="1">
    <citation type="submission" date="2020-02" db="EMBL/GenBank/DDBJ databases">
        <authorList>
            <person name="Meier V. D."/>
        </authorList>
    </citation>
    <scope>NUCLEOTIDE SEQUENCE</scope>
    <source>
        <strain evidence="9">AVDCRST_MAG36</strain>
    </source>
</reference>
<feature type="transmembrane region" description="Helical" evidence="8">
    <location>
        <begin position="143"/>
        <end position="162"/>
    </location>
</feature>
<sequence>MAAASEVVGGPHGRHSAGHPWWTPVRVVLALAAVAWLLALVQKTPCVLDGWSGDDTRYARMCYSDVPYLYVGRGLAERRVPYADTGGRYPDLEYPVLIGLVAYGGAVATQALHGWPDVDQRRALPVDQVHAAPGVEAERRDSFVVTAVLLAPLLLLTAWFLAGANPGRPWDAAGFVLAPALVLTGLINWDLVATALLAGAFWAWARDRPVLAGVMVGLGTAAKLYPVFLLGAFLVVALRRRRLGDFGAATAGAAAAWLVVDVPFLLYGTEGWLGFWRFNADRGVDLGSLWLVAQQLGHTASPETINLTSWVVLCAVSLAVLVLGLRAPEVPRVPQLMLLVLLGFLLVNKVYSPQYVLWLLPVAALARPRWRDLLVWQAGEVFYFAMVWFHLGGFTAPAATGGQDVAYGLAIVLRVAAELWLGAVVVRDVLRPERDPVRAWEARAPGGLRARSGQSSATRSNAVVV</sequence>
<keyword evidence="5 8" id="KW-1133">Transmembrane helix</keyword>
<feature type="transmembrane region" description="Helical" evidence="8">
    <location>
        <begin position="210"/>
        <end position="234"/>
    </location>
</feature>
<feature type="transmembrane region" description="Helical" evidence="8">
    <location>
        <begin position="174"/>
        <end position="203"/>
    </location>
</feature>
<evidence type="ECO:0000256" key="5">
    <source>
        <dbReference type="ARBA" id="ARBA00022989"/>
    </source>
</evidence>
<name>A0A6J4LHZ4_9ACTN</name>
<feature type="transmembrane region" description="Helical" evidence="8">
    <location>
        <begin position="21"/>
        <end position="41"/>
    </location>
</feature>
<comment type="similarity">
    <text evidence="7">Belongs to the glycosyltransferase 87 family.</text>
</comment>
<comment type="subcellular location">
    <subcellularLocation>
        <location evidence="1">Cell membrane</location>
        <topology evidence="1">Multi-pass membrane protein</topology>
    </subcellularLocation>
</comment>
<keyword evidence="4 8" id="KW-0812">Transmembrane</keyword>
<evidence type="ECO:0000313" key="9">
    <source>
        <dbReference type="EMBL" id="CAA9333162.1"/>
    </source>
</evidence>
<dbReference type="GO" id="GO:0005886">
    <property type="term" value="C:plasma membrane"/>
    <property type="evidence" value="ECO:0007669"/>
    <property type="project" value="UniProtKB-SubCell"/>
</dbReference>
<dbReference type="EMBL" id="CADCUH010000063">
    <property type="protein sequence ID" value="CAA9333162.1"/>
    <property type="molecule type" value="Genomic_DNA"/>
</dbReference>
<evidence type="ECO:0000256" key="2">
    <source>
        <dbReference type="ARBA" id="ARBA00022475"/>
    </source>
</evidence>